<reference evidence="4" key="1">
    <citation type="submission" date="2017-06" db="EMBL/GenBank/DDBJ databases">
        <title>Genome analysis of Fimbriiglobus ruber SP5, the first member of the order Planctomycetales with confirmed chitinolytic capability.</title>
        <authorList>
            <person name="Ravin N.V."/>
            <person name="Rakitin A.L."/>
            <person name="Ivanova A.A."/>
            <person name="Beletsky A.V."/>
            <person name="Kulichevskaya I.S."/>
            <person name="Mardanov A.V."/>
            <person name="Dedysh S.N."/>
        </authorList>
    </citation>
    <scope>NUCLEOTIDE SEQUENCE [LARGE SCALE GENOMIC DNA]</scope>
    <source>
        <strain evidence="4">SP5</strain>
    </source>
</reference>
<evidence type="ECO:0000313" key="2">
    <source>
        <dbReference type="EMBL" id="OWK35757.1"/>
    </source>
</evidence>
<sequence>MCTPASRPYLPSNRAHVCVSPGFPRGVGFLGNPSPAGRAVDTCSGRVAPGELDGGYFVPHSGRVLGEGPCYSPGYFVDACGCRREDPTVHHARFGPSP</sequence>
<dbReference type="Proteomes" id="UP000214646">
    <property type="component" value="Unassembled WGS sequence"/>
</dbReference>
<dbReference type="EMBL" id="NIDE01000006">
    <property type="protein sequence ID" value="OWK41219.1"/>
    <property type="molecule type" value="Genomic_DNA"/>
</dbReference>
<evidence type="ECO:0000313" key="4">
    <source>
        <dbReference type="Proteomes" id="UP000214646"/>
    </source>
</evidence>
<evidence type="ECO:0000313" key="3">
    <source>
        <dbReference type="EMBL" id="OWK41219.1"/>
    </source>
</evidence>
<evidence type="ECO:0000313" key="1">
    <source>
        <dbReference type="EMBL" id="OWK35233.1"/>
    </source>
</evidence>
<comment type="caution">
    <text evidence="1">The sequence shown here is derived from an EMBL/GenBank/DDBJ whole genome shotgun (WGS) entry which is preliminary data.</text>
</comment>
<reference evidence="1" key="2">
    <citation type="journal article" date="2018" name="Appl. Environ. Microbiol.">
        <title>Genome Analysis of Fimbriiglobus ruber SP5(T), a Planctomycete with Confirmed Chitinolytic Capability.</title>
        <authorList>
            <person name="Ravin N.V."/>
            <person name="Rakitin A.L."/>
            <person name="Ivanova A.A."/>
            <person name="Beletsky A.V."/>
            <person name="Kulichevskaya I.S."/>
            <person name="Mardanov A.V."/>
            <person name="Dedysh S.N."/>
        </authorList>
    </citation>
    <scope>NUCLEOTIDE SEQUENCE</scope>
    <source>
        <strain evidence="1">SP5</strain>
    </source>
</reference>
<protein>
    <submittedName>
        <fullName evidence="1">Uncharacterized protein</fullName>
    </submittedName>
</protein>
<name>A0A225D2Q4_9BACT</name>
<dbReference type="EMBL" id="NIDE01000018">
    <property type="protein sequence ID" value="OWK35233.1"/>
    <property type="molecule type" value="Genomic_DNA"/>
</dbReference>
<organism evidence="1 4">
    <name type="scientific">Fimbriiglobus ruber</name>
    <dbReference type="NCBI Taxonomy" id="1908690"/>
    <lineage>
        <taxon>Bacteria</taxon>
        <taxon>Pseudomonadati</taxon>
        <taxon>Planctomycetota</taxon>
        <taxon>Planctomycetia</taxon>
        <taxon>Gemmatales</taxon>
        <taxon>Gemmataceae</taxon>
        <taxon>Fimbriiglobus</taxon>
    </lineage>
</organism>
<gene>
    <name evidence="3" type="ORF">FRUB_04582</name>
    <name evidence="2" type="ORF">FRUB_08320</name>
    <name evidence="1" type="ORF">FRUB_09394</name>
</gene>
<dbReference type="AlphaFoldDB" id="A0A225D2Q4"/>
<accession>A0A225D2Q4</accession>
<keyword evidence="4" id="KW-1185">Reference proteome</keyword>
<dbReference type="EMBL" id="NIDE01000017">
    <property type="protein sequence ID" value="OWK35757.1"/>
    <property type="molecule type" value="Genomic_DNA"/>
</dbReference>
<proteinExistence type="predicted"/>